<dbReference type="PANTHER" id="PTHR22807">
    <property type="entry name" value="NOP2 YEAST -RELATED NOL1/NOP2/FMU SUN DOMAIN-CONTAINING"/>
    <property type="match status" value="1"/>
</dbReference>
<evidence type="ECO:0000256" key="10">
    <source>
        <dbReference type="ARBA" id="ARBA00030399"/>
    </source>
</evidence>
<dbReference type="NCBIfam" id="NF011494">
    <property type="entry name" value="PRK14902.1"/>
    <property type="match status" value="1"/>
</dbReference>
<protein>
    <recommendedName>
        <fullName evidence="3">16S rRNA (cytosine(967)-C(5))-methyltransferase</fullName>
        <ecNumber evidence="3">2.1.1.176</ecNumber>
    </recommendedName>
    <alternativeName>
        <fullName evidence="10">16S rRNA m5C967 methyltransferase</fullName>
    </alternativeName>
    <alternativeName>
        <fullName evidence="11">rRNA (cytosine-C(5)-)-methyltransferase RsmB</fullName>
    </alternativeName>
</protein>
<dbReference type="Proteomes" id="UP000886841">
    <property type="component" value="Unassembled WGS sequence"/>
</dbReference>
<sequence>MTNLREVILEILLEINEEGEYSHIAIRRALDKLQYLPRQERAFLTRVCEGTTEYRLQIDYIINQFSSVKVEKMKPVIRNILRSAVYQMRWMDSVPDSAVCNEAVKLAQKKGFYNLKGFVNGVLRNIMRSKNQLKFPGKEQLPEYLSVVYSMPRWLVERWLEQYGAEVTEKMLADFLKERPTTVRCRQYMINQEVAIRSMEEQGVHVERAPYLDYAYYISGYDYLPAVESFFLGRIQPQDVSSMLVGEAADPEEGSYCIDLCAAPGGKSLHLADKLKGTGRVEARDVSQYKVELIRENIERSGLENIYARRKDALVMDPADREVADLVLADVPCSGYGVIGHKTDIKYKMTPQKEADLVMLQRRILHNAAQCVRPGGTLIYSTCTVNPRENEENVRWFLENYPYQAESLDSRLPQELHSETTARGWLQLIPGVHKCDGFFLARLKRKKDE</sequence>
<evidence type="ECO:0000256" key="2">
    <source>
        <dbReference type="ARBA" id="ARBA00004496"/>
    </source>
</evidence>
<gene>
    <name evidence="15" type="primary">rsmB</name>
    <name evidence="15" type="ORF">IAB98_02960</name>
</gene>
<evidence type="ECO:0000256" key="9">
    <source>
        <dbReference type="ARBA" id="ARBA00022884"/>
    </source>
</evidence>
<reference evidence="15" key="2">
    <citation type="journal article" date="2021" name="PeerJ">
        <title>Extensive microbial diversity within the chicken gut microbiome revealed by metagenomics and culture.</title>
        <authorList>
            <person name="Gilroy R."/>
            <person name="Ravi A."/>
            <person name="Getino M."/>
            <person name="Pursley I."/>
            <person name="Horton D.L."/>
            <person name="Alikhan N.F."/>
            <person name="Baker D."/>
            <person name="Gharbi K."/>
            <person name="Hall N."/>
            <person name="Watson M."/>
            <person name="Adriaenssens E.M."/>
            <person name="Foster-Nyarko E."/>
            <person name="Jarju S."/>
            <person name="Secka A."/>
            <person name="Antonio M."/>
            <person name="Oren A."/>
            <person name="Chaudhuri R.R."/>
            <person name="La Ragione R."/>
            <person name="Hildebrand F."/>
            <person name="Pallen M.J."/>
        </authorList>
    </citation>
    <scope>NUCLEOTIDE SEQUENCE</scope>
    <source>
        <strain evidence="15">ChiSxjej1B13-7041</strain>
    </source>
</reference>
<dbReference type="PROSITE" id="PS51686">
    <property type="entry name" value="SAM_MT_RSMB_NOP"/>
    <property type="match status" value="1"/>
</dbReference>
<evidence type="ECO:0000256" key="12">
    <source>
        <dbReference type="ARBA" id="ARBA00047283"/>
    </source>
</evidence>
<comment type="caution">
    <text evidence="15">The sequence shown here is derived from an EMBL/GenBank/DDBJ whole genome shotgun (WGS) entry which is preliminary data.</text>
</comment>
<organism evidence="15 16">
    <name type="scientific">Candidatus Egerieimonas intestinavium</name>
    <dbReference type="NCBI Taxonomy" id="2840777"/>
    <lineage>
        <taxon>Bacteria</taxon>
        <taxon>Bacillati</taxon>
        <taxon>Bacillota</taxon>
        <taxon>Clostridia</taxon>
        <taxon>Lachnospirales</taxon>
        <taxon>Lachnospiraceae</taxon>
        <taxon>Lachnospiraceae incertae sedis</taxon>
        <taxon>Candidatus Egerieimonas</taxon>
    </lineage>
</organism>
<keyword evidence="4" id="KW-0963">Cytoplasm</keyword>
<comment type="subcellular location">
    <subcellularLocation>
        <location evidence="2">Cytoplasm</location>
    </subcellularLocation>
</comment>
<dbReference type="InterPro" id="IPR023267">
    <property type="entry name" value="RCMT"/>
</dbReference>
<dbReference type="EMBL" id="DVHU01000024">
    <property type="protein sequence ID" value="HIR92367.1"/>
    <property type="molecule type" value="Genomic_DNA"/>
</dbReference>
<dbReference type="GO" id="GO:0003723">
    <property type="term" value="F:RNA binding"/>
    <property type="evidence" value="ECO:0007669"/>
    <property type="project" value="UniProtKB-UniRule"/>
</dbReference>
<dbReference type="InterPro" id="IPR035926">
    <property type="entry name" value="NusB-like_sf"/>
</dbReference>
<comment type="catalytic activity">
    <reaction evidence="12">
        <text>cytidine(967) in 16S rRNA + S-adenosyl-L-methionine = 5-methylcytidine(967) in 16S rRNA + S-adenosyl-L-homocysteine + H(+)</text>
        <dbReference type="Rhea" id="RHEA:42748"/>
        <dbReference type="Rhea" id="RHEA-COMP:10219"/>
        <dbReference type="Rhea" id="RHEA-COMP:10220"/>
        <dbReference type="ChEBI" id="CHEBI:15378"/>
        <dbReference type="ChEBI" id="CHEBI:57856"/>
        <dbReference type="ChEBI" id="CHEBI:59789"/>
        <dbReference type="ChEBI" id="CHEBI:74483"/>
        <dbReference type="ChEBI" id="CHEBI:82748"/>
        <dbReference type="EC" id="2.1.1.176"/>
    </reaction>
</comment>
<feature type="active site" description="Nucleophile" evidence="13">
    <location>
        <position position="383"/>
    </location>
</feature>
<feature type="binding site" evidence="13">
    <location>
        <begin position="261"/>
        <end position="267"/>
    </location>
    <ligand>
        <name>S-adenosyl-L-methionine</name>
        <dbReference type="ChEBI" id="CHEBI:59789"/>
    </ligand>
</feature>
<evidence type="ECO:0000256" key="3">
    <source>
        <dbReference type="ARBA" id="ARBA00012140"/>
    </source>
</evidence>
<dbReference type="SUPFAM" id="SSF48013">
    <property type="entry name" value="NusB-like"/>
    <property type="match status" value="1"/>
</dbReference>
<evidence type="ECO:0000256" key="13">
    <source>
        <dbReference type="PROSITE-ProRule" id="PRU01023"/>
    </source>
</evidence>
<dbReference type="GO" id="GO:0005737">
    <property type="term" value="C:cytoplasm"/>
    <property type="evidence" value="ECO:0007669"/>
    <property type="project" value="UniProtKB-SubCell"/>
</dbReference>
<evidence type="ECO:0000256" key="4">
    <source>
        <dbReference type="ARBA" id="ARBA00022490"/>
    </source>
</evidence>
<dbReference type="PRINTS" id="PR02008">
    <property type="entry name" value="RCMTFAMILY"/>
</dbReference>
<dbReference type="InterPro" id="IPR006027">
    <property type="entry name" value="NusB_RsmB_TIM44"/>
</dbReference>
<dbReference type="SUPFAM" id="SSF53335">
    <property type="entry name" value="S-adenosyl-L-methionine-dependent methyltransferases"/>
    <property type="match status" value="1"/>
</dbReference>
<dbReference type="Gene3D" id="3.40.50.150">
    <property type="entry name" value="Vaccinia Virus protein VP39"/>
    <property type="match status" value="1"/>
</dbReference>
<feature type="binding site" evidence="13">
    <location>
        <position position="285"/>
    </location>
    <ligand>
        <name>S-adenosyl-L-methionine</name>
        <dbReference type="ChEBI" id="CHEBI:59789"/>
    </ligand>
</feature>
<evidence type="ECO:0000256" key="5">
    <source>
        <dbReference type="ARBA" id="ARBA00022552"/>
    </source>
</evidence>
<dbReference type="InterPro" id="IPR029063">
    <property type="entry name" value="SAM-dependent_MTases_sf"/>
</dbReference>
<evidence type="ECO:0000256" key="1">
    <source>
        <dbReference type="ARBA" id="ARBA00002724"/>
    </source>
</evidence>
<evidence type="ECO:0000256" key="11">
    <source>
        <dbReference type="ARBA" id="ARBA00031088"/>
    </source>
</evidence>
<dbReference type="GO" id="GO:0008649">
    <property type="term" value="F:rRNA methyltransferase activity"/>
    <property type="evidence" value="ECO:0007669"/>
    <property type="project" value="InterPro"/>
</dbReference>
<evidence type="ECO:0000259" key="14">
    <source>
        <dbReference type="PROSITE" id="PS51686"/>
    </source>
</evidence>
<dbReference type="Pfam" id="PF01189">
    <property type="entry name" value="Methyltr_RsmB-F"/>
    <property type="match status" value="1"/>
</dbReference>
<keyword evidence="6 13" id="KW-0489">Methyltransferase</keyword>
<keyword evidence="9 13" id="KW-0694">RNA-binding</keyword>
<proteinExistence type="inferred from homology"/>
<dbReference type="AlphaFoldDB" id="A0A9D1JFM7"/>
<dbReference type="Gene3D" id="1.10.940.10">
    <property type="entry name" value="NusB-like"/>
    <property type="match status" value="1"/>
</dbReference>
<dbReference type="Gene3D" id="3.30.70.1170">
    <property type="entry name" value="Sun protein, domain 3"/>
    <property type="match status" value="1"/>
</dbReference>
<dbReference type="InterPro" id="IPR004573">
    <property type="entry name" value="rRNA_ssu_MeTfrase_B"/>
</dbReference>
<feature type="binding site" evidence="13">
    <location>
        <position position="312"/>
    </location>
    <ligand>
        <name>S-adenosyl-L-methionine</name>
        <dbReference type="ChEBI" id="CHEBI:59789"/>
    </ligand>
</feature>
<evidence type="ECO:0000313" key="15">
    <source>
        <dbReference type="EMBL" id="HIR92367.1"/>
    </source>
</evidence>
<reference evidence="15" key="1">
    <citation type="submission" date="2020-10" db="EMBL/GenBank/DDBJ databases">
        <authorList>
            <person name="Gilroy R."/>
        </authorList>
    </citation>
    <scope>NUCLEOTIDE SEQUENCE</scope>
    <source>
        <strain evidence="15">ChiSxjej1B13-7041</strain>
    </source>
</reference>
<evidence type="ECO:0000256" key="7">
    <source>
        <dbReference type="ARBA" id="ARBA00022679"/>
    </source>
</evidence>
<accession>A0A9D1JFM7</accession>
<keyword evidence="5" id="KW-0698">rRNA processing</keyword>
<name>A0A9D1JFM7_9FIRM</name>
<dbReference type="InterPro" id="IPR049560">
    <property type="entry name" value="MeTrfase_RsmB-F_NOP2_cat"/>
</dbReference>
<keyword evidence="7 13" id="KW-0808">Transferase</keyword>
<evidence type="ECO:0000256" key="6">
    <source>
        <dbReference type="ARBA" id="ARBA00022603"/>
    </source>
</evidence>
<comment type="similarity">
    <text evidence="13">Belongs to the class I-like SAM-binding methyltransferase superfamily. RsmB/NOP family.</text>
</comment>
<comment type="function">
    <text evidence="1">Specifically methylates the cytosine at position 967 (m5C967) of 16S rRNA.</text>
</comment>
<dbReference type="InterPro" id="IPR001678">
    <property type="entry name" value="MeTrfase_RsmB-F_NOP2_dom"/>
</dbReference>
<dbReference type="Pfam" id="PF22458">
    <property type="entry name" value="RsmF-B_ferredox"/>
    <property type="match status" value="1"/>
</dbReference>
<dbReference type="InterPro" id="IPR054728">
    <property type="entry name" value="RsmB-like_ferredoxin"/>
</dbReference>
<dbReference type="NCBIfam" id="TIGR00563">
    <property type="entry name" value="rsmB"/>
    <property type="match status" value="1"/>
</dbReference>
<evidence type="ECO:0000313" key="16">
    <source>
        <dbReference type="Proteomes" id="UP000886841"/>
    </source>
</evidence>
<dbReference type="CDD" id="cd02440">
    <property type="entry name" value="AdoMet_MTases"/>
    <property type="match status" value="1"/>
</dbReference>
<dbReference type="EC" id="2.1.1.176" evidence="3"/>
<dbReference type="Pfam" id="PF01029">
    <property type="entry name" value="NusB"/>
    <property type="match status" value="1"/>
</dbReference>
<feature type="domain" description="SAM-dependent MTase RsmB/NOP-type" evidence="14">
    <location>
        <begin position="171"/>
        <end position="446"/>
    </location>
</feature>
<dbReference type="PANTHER" id="PTHR22807:SF53">
    <property type="entry name" value="RIBOSOMAL RNA SMALL SUBUNIT METHYLTRANSFERASE B-RELATED"/>
    <property type="match status" value="1"/>
</dbReference>
<keyword evidence="8 13" id="KW-0949">S-adenosyl-L-methionine</keyword>
<dbReference type="GO" id="GO:0006355">
    <property type="term" value="P:regulation of DNA-templated transcription"/>
    <property type="evidence" value="ECO:0007669"/>
    <property type="project" value="InterPro"/>
</dbReference>
<feature type="binding site" evidence="13">
    <location>
        <position position="330"/>
    </location>
    <ligand>
        <name>S-adenosyl-L-methionine</name>
        <dbReference type="ChEBI" id="CHEBI:59789"/>
    </ligand>
</feature>
<evidence type="ECO:0000256" key="8">
    <source>
        <dbReference type="ARBA" id="ARBA00022691"/>
    </source>
</evidence>